<dbReference type="Pfam" id="PF13365">
    <property type="entry name" value="Trypsin_2"/>
    <property type="match status" value="1"/>
</dbReference>
<keyword evidence="8" id="KW-0720">Serine protease</keyword>
<dbReference type="FunFam" id="2.30.42.10:FF:000037">
    <property type="entry name" value="Periplasmic serine endoprotease DegP-like"/>
    <property type="match status" value="1"/>
</dbReference>
<dbReference type="Gene3D" id="2.30.42.10">
    <property type="match status" value="2"/>
</dbReference>
<keyword evidence="4 12" id="KW-0732">Signal</keyword>
<feature type="binding site" evidence="10">
    <location>
        <begin position="215"/>
        <end position="217"/>
    </location>
    <ligand>
        <name>substrate</name>
    </ligand>
</feature>
<dbReference type="RefSeq" id="WP_135060366.1">
    <property type="nucleotide sequence ID" value="NZ_CP038254.1"/>
</dbReference>
<feature type="signal peptide" evidence="12">
    <location>
        <begin position="1"/>
        <end position="22"/>
    </location>
</feature>
<dbReference type="Gene3D" id="2.40.10.120">
    <property type="match status" value="1"/>
</dbReference>
<sequence length="463" mass="49436">MLFRLKRFICIFFILLAGQASYAVNNSDPALLPSLAPVLKNAIPAIVNVAVQGYLPDSASSAMGNDNEDEDDKPNRPSQMPQKPRKFQSIGSGVIVDPQNGIIITNDHVIRNASLITITLQDGRRLKAKLIGGDSETDLAVLKIDAKNLKSLPIGDSDKLEVGDFVVAIGNPFGLNSFGNSQSATFGIISALKRSDLNIEGVENFIQTDAAINPGNSGGALVNNKGELIGINTAIISPYGGNVGIGFAIPINMAKDVAQQLLKYGSIHRGLMGIFVQHLTPELAQAMGYPSDFQGALVSQVNENSPAEMAGLKAGDIILQINDTKITQASQVKTTIGLLRAGSEVKLTVQRDGKQLTLNAVVTDIKKHEQKLQSNNPFLYGLALRNFEQDSPLHGNITGIQVVGASENSAGWRAGLRPGDIIVSANKKPTPNVKTLQQIAQQKKDQLLVQVLRGPGALYLLIM</sequence>
<dbReference type="InterPro" id="IPR011782">
    <property type="entry name" value="Pept_S1C_Do"/>
</dbReference>
<feature type="domain" description="PDZ" evidence="13">
    <location>
        <begin position="261"/>
        <end position="353"/>
    </location>
</feature>
<evidence type="ECO:0000256" key="4">
    <source>
        <dbReference type="ARBA" id="ARBA00022729"/>
    </source>
</evidence>
<protein>
    <submittedName>
        <fullName evidence="14">Do family serine endopeptidase</fullName>
    </submittedName>
</protein>
<dbReference type="GO" id="GO:0004252">
    <property type="term" value="F:serine-type endopeptidase activity"/>
    <property type="evidence" value="ECO:0007669"/>
    <property type="project" value="InterPro"/>
</dbReference>
<name>A0AAX1EGJ3_9GAMM</name>
<gene>
    <name evidence="14" type="ORF">E3983_06895</name>
</gene>
<evidence type="ECO:0000256" key="9">
    <source>
        <dbReference type="PIRSR" id="PIRSR611782-1"/>
    </source>
</evidence>
<feature type="region of interest" description="Disordered" evidence="11">
    <location>
        <begin position="60"/>
        <end position="87"/>
    </location>
</feature>
<dbReference type="InterPro" id="IPR041489">
    <property type="entry name" value="PDZ_6"/>
</dbReference>
<feature type="binding site" evidence="10">
    <location>
        <position position="108"/>
    </location>
    <ligand>
        <name>substrate</name>
    </ligand>
</feature>
<dbReference type="AlphaFoldDB" id="A0AAX1EGJ3"/>
<dbReference type="Proteomes" id="UP000295517">
    <property type="component" value="Chromosome"/>
</dbReference>
<evidence type="ECO:0000313" key="14">
    <source>
        <dbReference type="EMBL" id="QBR84105.1"/>
    </source>
</evidence>
<dbReference type="FunFam" id="2.40.10.10:FF:000001">
    <property type="entry name" value="Periplasmic serine protease DegS"/>
    <property type="match status" value="1"/>
</dbReference>
<dbReference type="GO" id="GO:0042597">
    <property type="term" value="C:periplasmic space"/>
    <property type="evidence" value="ECO:0007669"/>
    <property type="project" value="UniProtKB-SubCell"/>
</dbReference>
<keyword evidence="7" id="KW-0378">Hydrolase</keyword>
<dbReference type="SUPFAM" id="SSF50156">
    <property type="entry name" value="PDZ domain-like"/>
    <property type="match status" value="2"/>
</dbReference>
<dbReference type="EMBL" id="CP038254">
    <property type="protein sequence ID" value="QBR84105.1"/>
    <property type="molecule type" value="Genomic_DNA"/>
</dbReference>
<accession>A0AAX1EGJ3</accession>
<organism evidence="14 15">
    <name type="scientific">Legionella israelensis</name>
    <dbReference type="NCBI Taxonomy" id="454"/>
    <lineage>
        <taxon>Bacteria</taxon>
        <taxon>Pseudomonadati</taxon>
        <taxon>Pseudomonadota</taxon>
        <taxon>Gammaproteobacteria</taxon>
        <taxon>Legionellales</taxon>
        <taxon>Legionellaceae</taxon>
        <taxon>Legionella</taxon>
    </lineage>
</organism>
<dbReference type="InterPro" id="IPR009003">
    <property type="entry name" value="Peptidase_S1_PA"/>
</dbReference>
<dbReference type="PROSITE" id="PS50106">
    <property type="entry name" value="PDZ"/>
    <property type="match status" value="1"/>
</dbReference>
<evidence type="ECO:0000256" key="7">
    <source>
        <dbReference type="ARBA" id="ARBA00022801"/>
    </source>
</evidence>
<feature type="active site" description="Charge relay system" evidence="9">
    <location>
        <position position="217"/>
    </location>
</feature>
<evidence type="ECO:0000256" key="10">
    <source>
        <dbReference type="PIRSR" id="PIRSR611782-2"/>
    </source>
</evidence>
<evidence type="ECO:0000259" key="13">
    <source>
        <dbReference type="PROSITE" id="PS50106"/>
    </source>
</evidence>
<keyword evidence="5" id="KW-0677">Repeat</keyword>
<evidence type="ECO:0000313" key="15">
    <source>
        <dbReference type="Proteomes" id="UP000295517"/>
    </source>
</evidence>
<proteinExistence type="inferred from homology"/>
<feature type="active site" description="Charge relay system" evidence="9">
    <location>
        <position position="108"/>
    </location>
</feature>
<dbReference type="InterPro" id="IPR036034">
    <property type="entry name" value="PDZ_sf"/>
</dbReference>
<feature type="binding site" evidence="10">
    <location>
        <position position="138"/>
    </location>
    <ligand>
        <name>substrate</name>
    </ligand>
</feature>
<evidence type="ECO:0000256" key="6">
    <source>
        <dbReference type="ARBA" id="ARBA00022764"/>
    </source>
</evidence>
<evidence type="ECO:0000256" key="1">
    <source>
        <dbReference type="ARBA" id="ARBA00004418"/>
    </source>
</evidence>
<dbReference type="InterPro" id="IPR001478">
    <property type="entry name" value="PDZ"/>
</dbReference>
<evidence type="ECO:0000256" key="5">
    <source>
        <dbReference type="ARBA" id="ARBA00022737"/>
    </source>
</evidence>
<dbReference type="PRINTS" id="PR00834">
    <property type="entry name" value="PROTEASES2C"/>
</dbReference>
<evidence type="ECO:0000256" key="2">
    <source>
        <dbReference type="ARBA" id="ARBA00010541"/>
    </source>
</evidence>
<feature type="chain" id="PRO_5043858387" evidence="12">
    <location>
        <begin position="23"/>
        <end position="463"/>
    </location>
</feature>
<evidence type="ECO:0000256" key="11">
    <source>
        <dbReference type="SAM" id="MobiDB-lite"/>
    </source>
</evidence>
<evidence type="ECO:0000256" key="12">
    <source>
        <dbReference type="SAM" id="SignalP"/>
    </source>
</evidence>
<reference evidence="14 15" key="1">
    <citation type="submission" date="2019-03" db="EMBL/GenBank/DDBJ databases">
        <title>Diverse conjugative elements silence natural transformation in Legionella species.</title>
        <authorList>
            <person name="Durieux I."/>
            <person name="Ginevra C."/>
            <person name="Attaiech L."/>
            <person name="Picq K."/>
            <person name="Juan P.A."/>
            <person name="Jarraud S."/>
            <person name="Charpentier X."/>
        </authorList>
    </citation>
    <scope>NUCLEOTIDE SEQUENCE [LARGE SCALE GENOMIC DNA]</scope>
    <source>
        <strain evidence="14 15">HL-0427-4011</strain>
    </source>
</reference>
<dbReference type="Pfam" id="PF13180">
    <property type="entry name" value="PDZ_2"/>
    <property type="match status" value="1"/>
</dbReference>
<feature type="active site" description="Charge relay system" evidence="9">
    <location>
        <position position="138"/>
    </location>
</feature>
<comment type="similarity">
    <text evidence="2">Belongs to the peptidase S1C family.</text>
</comment>
<dbReference type="NCBIfam" id="TIGR02037">
    <property type="entry name" value="degP_htrA_DO"/>
    <property type="match status" value="1"/>
</dbReference>
<dbReference type="GO" id="GO:0006515">
    <property type="term" value="P:protein quality control for misfolded or incompletely synthesized proteins"/>
    <property type="evidence" value="ECO:0007669"/>
    <property type="project" value="TreeGrafter"/>
</dbReference>
<dbReference type="Pfam" id="PF17820">
    <property type="entry name" value="PDZ_6"/>
    <property type="match status" value="1"/>
</dbReference>
<keyword evidence="3" id="KW-0645">Protease</keyword>
<dbReference type="PANTHER" id="PTHR22939:SF129">
    <property type="entry name" value="SERINE PROTEASE HTRA2, MITOCHONDRIAL"/>
    <property type="match status" value="1"/>
</dbReference>
<keyword evidence="6" id="KW-0574">Periplasm</keyword>
<dbReference type="InterPro" id="IPR001940">
    <property type="entry name" value="Peptidase_S1C"/>
</dbReference>
<dbReference type="SUPFAM" id="SSF50494">
    <property type="entry name" value="Trypsin-like serine proteases"/>
    <property type="match status" value="1"/>
</dbReference>
<comment type="subcellular location">
    <subcellularLocation>
        <location evidence="1">Periplasm</location>
    </subcellularLocation>
</comment>
<dbReference type="SMART" id="SM00228">
    <property type="entry name" value="PDZ"/>
    <property type="match status" value="2"/>
</dbReference>
<dbReference type="PANTHER" id="PTHR22939">
    <property type="entry name" value="SERINE PROTEASE FAMILY S1C HTRA-RELATED"/>
    <property type="match status" value="1"/>
</dbReference>
<dbReference type="CDD" id="cd10839">
    <property type="entry name" value="cpPDZ1_DegP-like"/>
    <property type="match status" value="1"/>
</dbReference>
<evidence type="ECO:0000256" key="3">
    <source>
        <dbReference type="ARBA" id="ARBA00022670"/>
    </source>
</evidence>
<evidence type="ECO:0000256" key="8">
    <source>
        <dbReference type="ARBA" id="ARBA00022825"/>
    </source>
</evidence>